<evidence type="ECO:0000256" key="2">
    <source>
        <dbReference type="ARBA" id="ARBA00023136"/>
    </source>
</evidence>
<dbReference type="PANTHER" id="PTHR35535:SF1">
    <property type="entry name" value="HEAT SHOCK PROTEIN HSLJ"/>
    <property type="match status" value="1"/>
</dbReference>
<dbReference type="EMBL" id="JAMJPJ010000031">
    <property type="protein sequence ID" value="MCL7931184.1"/>
    <property type="molecule type" value="Genomic_DNA"/>
</dbReference>
<keyword evidence="3" id="KW-0564">Palmitate</keyword>
<dbReference type="InterPro" id="IPR039366">
    <property type="entry name" value="Pilotin"/>
</dbReference>
<keyword evidence="1" id="KW-0732">Signal</keyword>
<keyword evidence="4" id="KW-0449">Lipoprotein</keyword>
<dbReference type="RefSeq" id="WP_250083424.1">
    <property type="nucleotide sequence ID" value="NZ_JAMJPJ010000031.1"/>
</dbReference>
<dbReference type="Gene3D" id="2.40.128.200">
    <property type="match status" value="1"/>
</dbReference>
<dbReference type="SUPFAM" id="SSF141488">
    <property type="entry name" value="YdhA-like"/>
    <property type="match status" value="1"/>
</dbReference>
<dbReference type="PROSITE" id="PS51257">
    <property type="entry name" value="PROKAR_LIPOPROTEIN"/>
    <property type="match status" value="1"/>
</dbReference>
<organism evidence="7 8">
    <name type="scientific">Halomonas llamarensis</name>
    <dbReference type="NCBI Taxonomy" id="2945104"/>
    <lineage>
        <taxon>Bacteria</taxon>
        <taxon>Pseudomonadati</taxon>
        <taxon>Pseudomonadota</taxon>
        <taxon>Gammaproteobacteria</taxon>
        <taxon>Oceanospirillales</taxon>
        <taxon>Halomonadaceae</taxon>
        <taxon>Halomonas</taxon>
    </lineage>
</organism>
<name>A0ABT0STL8_9GAMM</name>
<evidence type="ECO:0000256" key="1">
    <source>
        <dbReference type="ARBA" id="ARBA00022729"/>
    </source>
</evidence>
<gene>
    <name evidence="7" type="ORF">M8006_14555</name>
</gene>
<dbReference type="Pfam" id="PF09619">
    <property type="entry name" value="YscW"/>
    <property type="match status" value="1"/>
</dbReference>
<evidence type="ECO:0000259" key="6">
    <source>
        <dbReference type="Pfam" id="PF09864"/>
    </source>
</evidence>
<evidence type="ECO:0000313" key="8">
    <source>
        <dbReference type="Proteomes" id="UP001165308"/>
    </source>
</evidence>
<feature type="domain" description="C-type lysozyme inhibitor" evidence="6">
    <location>
        <begin position="149"/>
        <end position="203"/>
    </location>
</feature>
<feature type="domain" description="DUF306" evidence="5">
    <location>
        <begin position="315"/>
        <end position="417"/>
    </location>
</feature>
<dbReference type="InterPro" id="IPR053147">
    <property type="entry name" value="Hsp_HslJ-like"/>
</dbReference>
<evidence type="ECO:0000256" key="3">
    <source>
        <dbReference type="ARBA" id="ARBA00023139"/>
    </source>
</evidence>
<dbReference type="Gene3D" id="2.40.128.270">
    <property type="match status" value="1"/>
</dbReference>
<reference evidence="7" key="1">
    <citation type="submission" date="2022-05" db="EMBL/GenBank/DDBJ databases">
        <title>Halomonas geminus sp. nov. and Halomonas llamarensis sp. nov. isolated from high-altitude salars of the Atacama Desert.</title>
        <authorList>
            <person name="Hintersatz C."/>
            <person name="Rojas L.A."/>
            <person name="Wei T.-S."/>
            <person name="Kutschke S."/>
            <person name="Lehmann F."/>
            <person name="Jain R."/>
            <person name="Pollmann K."/>
        </authorList>
    </citation>
    <scope>NUCLEOTIDE SEQUENCE</scope>
    <source>
        <strain evidence="7">ATCHA</strain>
    </source>
</reference>
<dbReference type="InterPro" id="IPR038670">
    <property type="entry name" value="HslJ-like_sf"/>
</dbReference>
<protein>
    <submittedName>
        <fullName evidence="7">META domain-containing protein</fullName>
    </submittedName>
</protein>
<keyword evidence="2" id="KW-0472">Membrane</keyword>
<comment type="caution">
    <text evidence="7">The sequence shown here is derived from an EMBL/GenBank/DDBJ whole genome shotgun (WGS) entry which is preliminary data.</text>
</comment>
<sequence length="426" mass="45351">MKPILLTTAMSLALLGCATESVRNTEDNPISVSGSLMYLERIAMPQETRAIVELQAFTPDGFGVIASMEETFDSQQIPIPFDLEATSFIGSPAVSELRAGLVLDGRIIRASEPVTAFPSTAPVDVGELLLRSFDVRDYGTAMDCGGTEVVFDTIGEHLVMQVGAETFALLQVPAASGVRYESPGDPNTALFNKGAQAEVVVRGEPLPECTIDTAPTGSIRATGNEPPWIATIEGDQLTLITEYGESTQTVQVVNAHRGASVTRYRAASDELAVSLNIRSEVCNDSMTGMPHPYSAVLASPQGVLHGCAGQPIDLLAGHTWEVTLLDGEAPLSEPSMTLQFLPEDGIVAGASSCNRFNAPYTLTGERLELSHAVGTMMLCREEVMAQEQAFKRVLSGIEGFAINADGMLELRGSEGQLLARPSTTEK</sequence>
<dbReference type="InterPro" id="IPR005184">
    <property type="entry name" value="DUF306_Meta_HslJ"/>
</dbReference>
<dbReference type="Pfam" id="PF03724">
    <property type="entry name" value="META"/>
    <property type="match status" value="1"/>
</dbReference>
<proteinExistence type="predicted"/>
<dbReference type="Proteomes" id="UP001165308">
    <property type="component" value="Unassembled WGS sequence"/>
</dbReference>
<dbReference type="InterPro" id="IPR018660">
    <property type="entry name" value="MliC"/>
</dbReference>
<evidence type="ECO:0000313" key="7">
    <source>
        <dbReference type="EMBL" id="MCL7931184.1"/>
    </source>
</evidence>
<evidence type="ECO:0000259" key="5">
    <source>
        <dbReference type="Pfam" id="PF03724"/>
    </source>
</evidence>
<keyword evidence="8" id="KW-1185">Reference proteome</keyword>
<dbReference type="Pfam" id="PF09864">
    <property type="entry name" value="MliC"/>
    <property type="match status" value="1"/>
</dbReference>
<dbReference type="InterPro" id="IPR036328">
    <property type="entry name" value="MliC_sf"/>
</dbReference>
<accession>A0ABT0STL8</accession>
<evidence type="ECO:0000256" key="4">
    <source>
        <dbReference type="ARBA" id="ARBA00023288"/>
    </source>
</evidence>
<dbReference type="PANTHER" id="PTHR35535">
    <property type="entry name" value="HEAT SHOCK PROTEIN HSLJ"/>
    <property type="match status" value="1"/>
</dbReference>